<evidence type="ECO:0000256" key="1">
    <source>
        <dbReference type="ARBA" id="ARBA00004459"/>
    </source>
</evidence>
<feature type="chain" id="PRO_5002825313" description="17 kDa surface antigen" evidence="6">
    <location>
        <begin position="23"/>
        <end position="123"/>
    </location>
</feature>
<dbReference type="Proteomes" id="UP000001868">
    <property type="component" value="Chromosome"/>
</dbReference>
<organism evidence="8 9">
    <name type="scientific">Phenylobacterium zucineum (strain HLK1)</name>
    <dbReference type="NCBI Taxonomy" id="450851"/>
    <lineage>
        <taxon>Bacteria</taxon>
        <taxon>Pseudomonadati</taxon>
        <taxon>Pseudomonadota</taxon>
        <taxon>Alphaproteobacteria</taxon>
        <taxon>Caulobacterales</taxon>
        <taxon>Caulobacteraceae</taxon>
        <taxon>Phenylobacterium</taxon>
    </lineage>
</organism>
<keyword evidence="4 8" id="KW-0449">Lipoprotein</keyword>
<accession>B4REE6</accession>
<sequence>MRIGMIAGAALAVAALPAASEAACPKRTTGTVVGAVAGGLLGNVVAGRGDRTEGTLLGAAVGGVAGNQLTKCKRPAPRPQAASRSYRQASYAPAPRRATCRYENRAYYDQYGQVVYAPARVCG</sequence>
<feature type="domain" description="Glycine zipper 2TM" evidence="7">
    <location>
        <begin position="30"/>
        <end position="69"/>
    </location>
</feature>
<dbReference type="InterPro" id="IPR008816">
    <property type="entry name" value="Gly_zipper_2TM_dom"/>
</dbReference>
<evidence type="ECO:0000256" key="5">
    <source>
        <dbReference type="SAM" id="MobiDB-lite"/>
    </source>
</evidence>
<dbReference type="STRING" id="450851.PHZ_c0474"/>
<evidence type="ECO:0000313" key="9">
    <source>
        <dbReference type="Proteomes" id="UP000001868"/>
    </source>
</evidence>
<dbReference type="Pfam" id="PF05433">
    <property type="entry name" value="Rick_17kDa_Anti"/>
    <property type="match status" value="1"/>
</dbReference>
<keyword evidence="6" id="KW-0732">Signal</keyword>
<dbReference type="GO" id="GO:0009279">
    <property type="term" value="C:cell outer membrane"/>
    <property type="evidence" value="ECO:0007669"/>
    <property type="project" value="UniProtKB-SubCell"/>
</dbReference>
<gene>
    <name evidence="8" type="ordered locus">PHZ_c0474</name>
</gene>
<dbReference type="EMBL" id="CP000747">
    <property type="protein sequence ID" value="ACG76888.1"/>
    <property type="molecule type" value="Genomic_DNA"/>
</dbReference>
<proteinExistence type="inferred from homology"/>
<dbReference type="eggNOG" id="COG3134">
    <property type="taxonomic scope" value="Bacteria"/>
</dbReference>
<dbReference type="HOGENOM" id="CLU_2013118_0_0_5"/>
<dbReference type="AlphaFoldDB" id="B4REE6"/>
<evidence type="ECO:0000259" key="7">
    <source>
        <dbReference type="Pfam" id="PF05433"/>
    </source>
</evidence>
<evidence type="ECO:0000256" key="4">
    <source>
        <dbReference type="ARBA" id="ARBA00023288"/>
    </source>
</evidence>
<feature type="compositionally biased region" description="Low complexity" evidence="5">
    <location>
        <begin position="79"/>
        <end position="90"/>
    </location>
</feature>
<keyword evidence="9" id="KW-1185">Reference proteome</keyword>
<comment type="subcellular location">
    <subcellularLocation>
        <location evidence="1">Cell outer membrane</location>
        <topology evidence="1">Lipid-anchor</topology>
    </subcellularLocation>
</comment>
<feature type="region of interest" description="Disordered" evidence="5">
    <location>
        <begin position="70"/>
        <end position="90"/>
    </location>
</feature>
<reference evidence="8 9" key="1">
    <citation type="journal article" date="2008" name="BMC Genomics">
        <title>Complete genome of Phenylobacterium zucineum - a novel facultative intracellular bacterium isolated from human erythroleukemia cell line K562.</title>
        <authorList>
            <person name="Luo Y."/>
            <person name="Xu X."/>
            <person name="Ding Z."/>
            <person name="Liu Z."/>
            <person name="Zhang B."/>
            <person name="Yan Z."/>
            <person name="Sun J."/>
            <person name="Hu S."/>
            <person name="Hu X."/>
        </authorList>
    </citation>
    <scope>NUCLEOTIDE SEQUENCE [LARGE SCALE GENOMIC DNA]</scope>
    <source>
        <strain evidence="8 9">HLK1</strain>
    </source>
</reference>
<protein>
    <recommendedName>
        <fullName evidence="3">17 kDa surface antigen</fullName>
    </recommendedName>
</protein>
<dbReference type="KEGG" id="pzu:PHZ_c0474"/>
<evidence type="ECO:0000256" key="3">
    <source>
        <dbReference type="ARBA" id="ARBA00015281"/>
    </source>
</evidence>
<dbReference type="RefSeq" id="WP_012521036.1">
    <property type="nucleotide sequence ID" value="NC_011144.1"/>
</dbReference>
<name>B4REE6_PHEZH</name>
<feature type="signal peptide" evidence="6">
    <location>
        <begin position="1"/>
        <end position="22"/>
    </location>
</feature>
<evidence type="ECO:0000256" key="2">
    <source>
        <dbReference type="ARBA" id="ARBA00008681"/>
    </source>
</evidence>
<evidence type="ECO:0000256" key="6">
    <source>
        <dbReference type="SAM" id="SignalP"/>
    </source>
</evidence>
<comment type="similarity">
    <text evidence="2">Belongs to the rickettsiale 17 kDa surface antigen family.</text>
</comment>
<evidence type="ECO:0000313" key="8">
    <source>
        <dbReference type="EMBL" id="ACG76888.1"/>
    </source>
</evidence>